<evidence type="ECO:0000256" key="7">
    <source>
        <dbReference type="ARBA" id="ARBA00023030"/>
    </source>
</evidence>
<evidence type="ECO:0000256" key="13">
    <source>
        <dbReference type="SAM" id="SignalP"/>
    </source>
</evidence>
<dbReference type="Gene3D" id="2.10.90.10">
    <property type="entry name" value="Cystine-knot cytokines"/>
    <property type="match status" value="1"/>
</dbReference>
<keyword evidence="5" id="KW-0165">Cleavage on pair of basic residues</keyword>
<feature type="domain" description="TGF-beta family profile" evidence="14">
    <location>
        <begin position="318"/>
        <end position="435"/>
    </location>
</feature>
<evidence type="ECO:0000256" key="6">
    <source>
        <dbReference type="ARBA" id="ARBA00022729"/>
    </source>
</evidence>
<dbReference type="Pfam" id="PF00688">
    <property type="entry name" value="TGFb_propeptide"/>
    <property type="match status" value="1"/>
</dbReference>
<dbReference type="PIRSF" id="PIRSF001787">
    <property type="entry name" value="TGF-beta"/>
    <property type="match status" value="1"/>
</dbReference>
<evidence type="ECO:0000256" key="11">
    <source>
        <dbReference type="PIRSR" id="PIRSR001787-1"/>
    </source>
</evidence>
<evidence type="ECO:0000256" key="1">
    <source>
        <dbReference type="ARBA" id="ARBA00004498"/>
    </source>
</evidence>
<dbReference type="PANTHER" id="PTHR11848">
    <property type="entry name" value="TGF-BETA FAMILY"/>
    <property type="match status" value="1"/>
</dbReference>
<keyword evidence="4" id="KW-0272">Extracellular matrix</keyword>
<keyword evidence="16" id="KW-1185">Reference proteome</keyword>
<feature type="disulfide bond" evidence="11">
    <location>
        <begin position="338"/>
        <end position="401"/>
    </location>
</feature>
<dbReference type="FunFam" id="2.60.120.970:FF:000047">
    <property type="entry name" value="Transforming growth factor beta"/>
    <property type="match status" value="1"/>
</dbReference>
<dbReference type="InterPro" id="IPR001111">
    <property type="entry name" value="TGF-b_propeptide"/>
</dbReference>
<dbReference type="OMA" id="SHMKMYV"/>
<dbReference type="Gene3D" id="2.60.120.970">
    <property type="match status" value="1"/>
</dbReference>
<dbReference type="InterPro" id="IPR001839">
    <property type="entry name" value="TGF-b_C"/>
</dbReference>
<keyword evidence="6 13" id="KW-0732">Signal</keyword>
<dbReference type="CDD" id="cd13753">
    <property type="entry name" value="TGF_beta_TGFbeta1_2_3"/>
    <property type="match status" value="1"/>
</dbReference>
<keyword evidence="3" id="KW-0964">Secreted</keyword>
<evidence type="ECO:0000256" key="12">
    <source>
        <dbReference type="RuleBase" id="RU000354"/>
    </source>
</evidence>
<keyword evidence="7 12" id="KW-0339">Growth factor</keyword>
<evidence type="ECO:0000313" key="15">
    <source>
        <dbReference type="Ensembl" id="ENSCINP00000017469.3"/>
    </source>
</evidence>
<evidence type="ECO:0000259" key="14">
    <source>
        <dbReference type="PROSITE" id="PS51362"/>
    </source>
</evidence>
<dbReference type="STRING" id="7719.ENSCINP00000017469"/>
<protein>
    <recommendedName>
        <fullName evidence="14">TGF-beta family profile domain-containing protein</fullName>
    </recommendedName>
</protein>
<reference evidence="15" key="3">
    <citation type="submission" date="2025-08" db="UniProtKB">
        <authorList>
            <consortium name="Ensembl"/>
        </authorList>
    </citation>
    <scope>IDENTIFICATION</scope>
</reference>
<reference evidence="15" key="2">
    <citation type="journal article" date="2008" name="Genome Biol.">
        <title>Improved genome assembly and evidence-based global gene model set for the chordate Ciona intestinalis: new insight into intron and operon populations.</title>
        <authorList>
            <person name="Satou Y."/>
            <person name="Mineta K."/>
            <person name="Ogasawara M."/>
            <person name="Sasakura Y."/>
            <person name="Shoguchi E."/>
            <person name="Ueno K."/>
            <person name="Yamada L."/>
            <person name="Matsumoto J."/>
            <person name="Wasserscheid J."/>
            <person name="Dewar K."/>
            <person name="Wiley G.B."/>
            <person name="Macmil S.L."/>
            <person name="Roe B.A."/>
            <person name="Zeller R.W."/>
            <person name="Hastings K.E."/>
            <person name="Lemaire P."/>
            <person name="Lindquist E."/>
            <person name="Endo T."/>
            <person name="Hotta K."/>
            <person name="Inaba K."/>
        </authorList>
    </citation>
    <scope>NUCLEOTIDE SEQUENCE [LARGE SCALE GENOMIC DNA]</scope>
    <source>
        <strain evidence="15">wild type</strain>
    </source>
</reference>
<evidence type="ECO:0000313" key="16">
    <source>
        <dbReference type="Proteomes" id="UP000008144"/>
    </source>
</evidence>
<dbReference type="EMBL" id="EAAA01001825">
    <property type="status" value="NOT_ANNOTATED_CDS"/>
    <property type="molecule type" value="Genomic_DNA"/>
</dbReference>
<dbReference type="InterPro" id="IPR029034">
    <property type="entry name" value="Cystine-knot_cytokine"/>
</dbReference>
<comment type="subcellular location">
    <subcellularLocation>
        <location evidence="1">Secreted</location>
        <location evidence="1">Extracellular space</location>
        <location evidence="1">Extracellular matrix</location>
    </subcellularLocation>
</comment>
<evidence type="ECO:0000256" key="9">
    <source>
        <dbReference type="ARBA" id="ARBA00023180"/>
    </source>
</evidence>
<dbReference type="InterPro" id="IPR016319">
    <property type="entry name" value="TGF-beta"/>
</dbReference>
<dbReference type="InParanoid" id="F6X184"/>
<dbReference type="FunFam" id="2.10.90.10:FF:000004">
    <property type="entry name" value="Transforming growth factor beta"/>
    <property type="match status" value="1"/>
</dbReference>
<keyword evidence="10" id="KW-0497">Mitogen</keyword>
<dbReference type="GO" id="GO:0042127">
    <property type="term" value="P:regulation of cell population proliferation"/>
    <property type="evidence" value="ECO:0000318"/>
    <property type="project" value="GO_Central"/>
</dbReference>
<evidence type="ECO:0000256" key="3">
    <source>
        <dbReference type="ARBA" id="ARBA00022525"/>
    </source>
</evidence>
<reference evidence="15" key="4">
    <citation type="submission" date="2025-09" db="UniProtKB">
        <authorList>
            <consortium name="Ensembl"/>
        </authorList>
    </citation>
    <scope>IDENTIFICATION</scope>
</reference>
<dbReference type="AlphaFoldDB" id="F6X184"/>
<sequence length="435" mass="49825">MWKRNTRASVTSWSSLLTLFSISFMFLAPRTMAGCGVNFDKMRKRRIEAVRGQILSKLGLTELPSAAATPRDVPREVEALYNRTRDFVLEQARQQRQECLDPEETYYAEDVLTVYMKNVQPQSALQPDRYKGYKLSRGLSEFYDFDLTATQVNPDSIVSATLRLYQVQNPGSRGERNQVELYQLQPPEKEGLTPVKRFLDMKLMDTGVEAWQSFDVTSTVREWVQFPHLNDGLELTIPCLDEDNFSGTQKRRSLGPRKTLDVIIAGPGGTRTMSSRGDQDPENFTPDLGREFYPHLVIMVRTPANQGSSRTTTSSRRRRKRALDADYCFNRNPSETNCCLRELYIDFRRDLEWNWVRAPVGYKANFCAGACPYLWSMDTQHATILGLYKSMNPHASSAPCCTPKELDPLILMYYANNEFKFTKMSDMVLLSCKCS</sequence>
<name>F6X184_CIOIN</name>
<dbReference type="PRINTS" id="PR01423">
    <property type="entry name" value="TGFBETA"/>
</dbReference>
<dbReference type="InterPro" id="IPR015615">
    <property type="entry name" value="TGF-beta-rel"/>
</dbReference>
<dbReference type="HOGENOM" id="CLU_039840_0_0_1"/>
<feature type="disulfide bond" evidence="11">
    <location>
        <begin position="367"/>
        <end position="432"/>
    </location>
</feature>
<dbReference type="PROSITE" id="PS51362">
    <property type="entry name" value="TGF_BETA_2"/>
    <property type="match status" value="1"/>
</dbReference>
<organism evidence="15 16">
    <name type="scientific">Ciona intestinalis</name>
    <name type="common">Transparent sea squirt</name>
    <name type="synonym">Ascidia intestinalis</name>
    <dbReference type="NCBI Taxonomy" id="7719"/>
    <lineage>
        <taxon>Eukaryota</taxon>
        <taxon>Metazoa</taxon>
        <taxon>Chordata</taxon>
        <taxon>Tunicata</taxon>
        <taxon>Ascidiacea</taxon>
        <taxon>Phlebobranchia</taxon>
        <taxon>Cionidae</taxon>
        <taxon>Ciona</taxon>
    </lineage>
</organism>
<evidence type="ECO:0000256" key="10">
    <source>
        <dbReference type="ARBA" id="ARBA00023246"/>
    </source>
</evidence>
<proteinExistence type="inferred from homology"/>
<feature type="disulfide bond" description="Interchain" evidence="11">
    <location>
        <position position="400"/>
    </location>
</feature>
<dbReference type="Ensembl" id="ENSCINT00000017469.3">
    <property type="protein sequence ID" value="ENSCINP00000017469.3"/>
    <property type="gene ID" value="ENSCING00000008565.3"/>
</dbReference>
<dbReference type="GO" id="GO:0051781">
    <property type="term" value="P:positive regulation of cell division"/>
    <property type="evidence" value="ECO:0007669"/>
    <property type="project" value="UniProtKB-KW"/>
</dbReference>
<feature type="disulfide bond" evidence="11">
    <location>
        <begin position="328"/>
        <end position="339"/>
    </location>
</feature>
<evidence type="ECO:0000256" key="2">
    <source>
        <dbReference type="ARBA" id="ARBA00006656"/>
    </source>
</evidence>
<dbReference type="GeneTree" id="ENSGT00940000155747"/>
<dbReference type="Proteomes" id="UP000008144">
    <property type="component" value="Chromosome 3"/>
</dbReference>
<feature type="chain" id="PRO_5003350169" description="TGF-beta family profile domain-containing protein" evidence="13">
    <location>
        <begin position="34"/>
        <end position="435"/>
    </location>
</feature>
<comment type="similarity">
    <text evidence="2 12">Belongs to the TGF-beta family.</text>
</comment>
<dbReference type="FunCoup" id="F6X184">
    <property type="interactions" value="1"/>
</dbReference>
<dbReference type="SMART" id="SM00204">
    <property type="entry name" value="TGFB"/>
    <property type="match status" value="1"/>
</dbReference>
<dbReference type="InterPro" id="IPR017948">
    <property type="entry name" value="TGFb_CS"/>
</dbReference>
<evidence type="ECO:0000256" key="4">
    <source>
        <dbReference type="ARBA" id="ARBA00022530"/>
    </source>
</evidence>
<dbReference type="PANTHER" id="PTHR11848:SF33">
    <property type="entry name" value="TGF-BETA FAMILY PROFILE DOMAIN-CONTAINING PROTEIN"/>
    <property type="match status" value="1"/>
</dbReference>
<dbReference type="GO" id="GO:0005125">
    <property type="term" value="F:cytokine activity"/>
    <property type="evidence" value="ECO:0000318"/>
    <property type="project" value="GO_Central"/>
</dbReference>
<feature type="signal peptide" evidence="13">
    <location>
        <begin position="1"/>
        <end position="33"/>
    </location>
</feature>
<evidence type="ECO:0000256" key="8">
    <source>
        <dbReference type="ARBA" id="ARBA00023157"/>
    </source>
</evidence>
<dbReference type="PROSITE" id="PS00250">
    <property type="entry name" value="TGF_BETA_1"/>
    <property type="match status" value="1"/>
</dbReference>
<accession>F6X184</accession>
<dbReference type="GO" id="GO:0005615">
    <property type="term" value="C:extracellular space"/>
    <property type="evidence" value="ECO:0000318"/>
    <property type="project" value="GO_Central"/>
</dbReference>
<dbReference type="GO" id="GO:0007179">
    <property type="term" value="P:transforming growth factor beta receptor signaling pathway"/>
    <property type="evidence" value="ECO:0000318"/>
    <property type="project" value="GO_Central"/>
</dbReference>
<dbReference type="GO" id="GO:0008083">
    <property type="term" value="F:growth factor activity"/>
    <property type="evidence" value="ECO:0007669"/>
    <property type="project" value="UniProtKB-KW"/>
</dbReference>
<feature type="disulfide bond" evidence="11">
    <location>
        <begin position="371"/>
        <end position="434"/>
    </location>
</feature>
<dbReference type="Pfam" id="PF00019">
    <property type="entry name" value="TGF_beta"/>
    <property type="match status" value="1"/>
</dbReference>
<dbReference type="SUPFAM" id="SSF57501">
    <property type="entry name" value="Cystine-knot cytokines"/>
    <property type="match status" value="1"/>
</dbReference>
<keyword evidence="9" id="KW-0325">Glycoprotein</keyword>
<evidence type="ECO:0000256" key="5">
    <source>
        <dbReference type="ARBA" id="ARBA00022685"/>
    </source>
</evidence>
<reference evidence="16" key="1">
    <citation type="journal article" date="2002" name="Science">
        <title>The draft genome of Ciona intestinalis: insights into chordate and vertebrate origins.</title>
        <authorList>
            <person name="Dehal P."/>
            <person name="Satou Y."/>
            <person name="Campbell R.K."/>
            <person name="Chapman J."/>
            <person name="Degnan B."/>
            <person name="De Tomaso A."/>
            <person name="Davidson B."/>
            <person name="Di Gregorio A."/>
            <person name="Gelpke M."/>
            <person name="Goodstein D.M."/>
            <person name="Harafuji N."/>
            <person name="Hastings K.E."/>
            <person name="Ho I."/>
            <person name="Hotta K."/>
            <person name="Huang W."/>
            <person name="Kawashima T."/>
            <person name="Lemaire P."/>
            <person name="Martinez D."/>
            <person name="Meinertzhagen I.A."/>
            <person name="Necula S."/>
            <person name="Nonaka M."/>
            <person name="Putnam N."/>
            <person name="Rash S."/>
            <person name="Saiga H."/>
            <person name="Satake M."/>
            <person name="Terry A."/>
            <person name="Yamada L."/>
            <person name="Wang H.G."/>
            <person name="Awazu S."/>
            <person name="Azumi K."/>
            <person name="Boore J."/>
            <person name="Branno M."/>
            <person name="Chin-Bow S."/>
            <person name="DeSantis R."/>
            <person name="Doyle S."/>
            <person name="Francino P."/>
            <person name="Keys D.N."/>
            <person name="Haga S."/>
            <person name="Hayashi H."/>
            <person name="Hino K."/>
            <person name="Imai K.S."/>
            <person name="Inaba K."/>
            <person name="Kano S."/>
            <person name="Kobayashi K."/>
            <person name="Kobayashi M."/>
            <person name="Lee B.I."/>
            <person name="Makabe K.W."/>
            <person name="Manohar C."/>
            <person name="Matassi G."/>
            <person name="Medina M."/>
            <person name="Mochizuki Y."/>
            <person name="Mount S."/>
            <person name="Morishita T."/>
            <person name="Miura S."/>
            <person name="Nakayama A."/>
            <person name="Nishizaka S."/>
            <person name="Nomoto H."/>
            <person name="Ohta F."/>
            <person name="Oishi K."/>
            <person name="Rigoutsos I."/>
            <person name="Sano M."/>
            <person name="Sasaki A."/>
            <person name="Sasakura Y."/>
            <person name="Shoguchi E."/>
            <person name="Shin-i T."/>
            <person name="Spagnuolo A."/>
            <person name="Stainier D."/>
            <person name="Suzuki M.M."/>
            <person name="Tassy O."/>
            <person name="Takatori N."/>
            <person name="Tokuoka M."/>
            <person name="Yagi K."/>
            <person name="Yoshizaki F."/>
            <person name="Wada S."/>
            <person name="Zhang C."/>
            <person name="Hyatt P.D."/>
            <person name="Larimer F."/>
            <person name="Detter C."/>
            <person name="Doggett N."/>
            <person name="Glavina T."/>
            <person name="Hawkins T."/>
            <person name="Richardson P."/>
            <person name="Lucas S."/>
            <person name="Kohara Y."/>
            <person name="Levine M."/>
            <person name="Satoh N."/>
            <person name="Rokhsar D.S."/>
        </authorList>
    </citation>
    <scope>NUCLEOTIDE SEQUENCE [LARGE SCALE GENOMIC DNA]</scope>
</reference>
<keyword evidence="8 11" id="KW-1015">Disulfide bond</keyword>